<dbReference type="InterPro" id="IPR001810">
    <property type="entry name" value="F-box_dom"/>
</dbReference>
<evidence type="ECO:0000259" key="1">
    <source>
        <dbReference type="PROSITE" id="PS50181"/>
    </source>
</evidence>
<organism evidence="2 3">
    <name type="scientific">Helicocarpus griseus UAMH5409</name>
    <dbReference type="NCBI Taxonomy" id="1447875"/>
    <lineage>
        <taxon>Eukaryota</taxon>
        <taxon>Fungi</taxon>
        <taxon>Dikarya</taxon>
        <taxon>Ascomycota</taxon>
        <taxon>Pezizomycotina</taxon>
        <taxon>Eurotiomycetes</taxon>
        <taxon>Eurotiomycetidae</taxon>
        <taxon>Onygenales</taxon>
        <taxon>Ajellomycetaceae</taxon>
        <taxon>Helicocarpus</taxon>
    </lineage>
</organism>
<dbReference type="AlphaFoldDB" id="A0A2B7X9E6"/>
<name>A0A2B7X9E6_9EURO</name>
<dbReference type="PROSITE" id="PS50181">
    <property type="entry name" value="FBOX"/>
    <property type="match status" value="1"/>
</dbReference>
<dbReference type="Pfam" id="PF12937">
    <property type="entry name" value="F-box-like"/>
    <property type="match status" value="1"/>
</dbReference>
<keyword evidence="3" id="KW-1185">Reference proteome</keyword>
<comment type="caution">
    <text evidence="2">The sequence shown here is derived from an EMBL/GenBank/DDBJ whole genome shotgun (WGS) entry which is preliminary data.</text>
</comment>
<dbReference type="Proteomes" id="UP000223968">
    <property type="component" value="Unassembled WGS sequence"/>
</dbReference>
<gene>
    <name evidence="2" type="ORF">AJ79_06807</name>
</gene>
<reference evidence="2 3" key="1">
    <citation type="submission" date="2017-10" db="EMBL/GenBank/DDBJ databases">
        <title>Comparative genomics in systemic dimorphic fungi from Ajellomycetaceae.</title>
        <authorList>
            <person name="Munoz J.F."/>
            <person name="Mcewen J.G."/>
            <person name="Clay O.K."/>
            <person name="Cuomo C.A."/>
        </authorList>
    </citation>
    <scope>NUCLEOTIDE SEQUENCE [LARGE SCALE GENOMIC DNA]</scope>
    <source>
        <strain evidence="2 3">UAMH5409</strain>
    </source>
</reference>
<protein>
    <recommendedName>
        <fullName evidence="1">F-box domain-containing protein</fullName>
    </recommendedName>
</protein>
<evidence type="ECO:0000313" key="2">
    <source>
        <dbReference type="EMBL" id="PGH05500.1"/>
    </source>
</evidence>
<sequence length="49" mass="5633">MALLSLPTELVREAFKNLSPETGDLDWDAEVTWLLNLRLVCKQFDDLVI</sequence>
<dbReference type="EMBL" id="PDNB01000125">
    <property type="protein sequence ID" value="PGH05500.1"/>
    <property type="molecule type" value="Genomic_DNA"/>
</dbReference>
<evidence type="ECO:0000313" key="3">
    <source>
        <dbReference type="Proteomes" id="UP000223968"/>
    </source>
</evidence>
<feature type="domain" description="F-box" evidence="1">
    <location>
        <begin position="1"/>
        <end position="49"/>
    </location>
</feature>
<proteinExistence type="predicted"/>
<accession>A0A2B7X9E6</accession>